<dbReference type="Pfam" id="PF02535">
    <property type="entry name" value="Zip"/>
    <property type="match status" value="1"/>
</dbReference>
<evidence type="ECO:0000256" key="5">
    <source>
        <dbReference type="ARBA" id="ARBA00023034"/>
    </source>
</evidence>
<organism evidence="9 10">
    <name type="scientific">Elaphomyces granulatus</name>
    <dbReference type="NCBI Taxonomy" id="519963"/>
    <lineage>
        <taxon>Eukaryota</taxon>
        <taxon>Fungi</taxon>
        <taxon>Dikarya</taxon>
        <taxon>Ascomycota</taxon>
        <taxon>Pezizomycotina</taxon>
        <taxon>Eurotiomycetes</taxon>
        <taxon>Eurotiomycetidae</taxon>
        <taxon>Eurotiales</taxon>
        <taxon>Elaphomycetaceae</taxon>
        <taxon>Elaphomyces</taxon>
    </lineage>
</organism>
<evidence type="ECO:0000256" key="2">
    <source>
        <dbReference type="ARBA" id="ARBA00004394"/>
    </source>
</evidence>
<keyword evidence="5" id="KW-0333">Golgi apparatus</keyword>
<gene>
    <name evidence="9" type="ORF">Egran_03327</name>
</gene>
<dbReference type="PANTHER" id="PTHR16133:SF0">
    <property type="entry name" value="ZINC_IRON REGULATED TRANSPORTER-RELATED PROTEIN 102B, ISOFORM E"/>
    <property type="match status" value="1"/>
</dbReference>
<evidence type="ECO:0000256" key="3">
    <source>
        <dbReference type="ARBA" id="ARBA00022692"/>
    </source>
</evidence>
<dbReference type="AlphaFoldDB" id="A0A232LXL3"/>
<keyword evidence="6 8" id="KW-0472">Membrane</keyword>
<feature type="transmembrane region" description="Helical" evidence="8">
    <location>
        <begin position="210"/>
        <end position="232"/>
    </location>
</feature>
<feature type="transmembrane region" description="Helical" evidence="8">
    <location>
        <begin position="111"/>
        <end position="129"/>
    </location>
</feature>
<comment type="subcellular location">
    <subcellularLocation>
        <location evidence="1">Endomembrane system</location>
        <topology evidence="1">Multi-pass membrane protein</topology>
    </subcellularLocation>
    <subcellularLocation>
        <location evidence="2">Golgi apparatus membrane</location>
    </subcellularLocation>
</comment>
<dbReference type="InterPro" id="IPR045891">
    <property type="entry name" value="ZIP9"/>
</dbReference>
<accession>A0A232LXL3</accession>
<dbReference type="GO" id="GO:0046873">
    <property type="term" value="F:metal ion transmembrane transporter activity"/>
    <property type="evidence" value="ECO:0007669"/>
    <property type="project" value="InterPro"/>
</dbReference>
<dbReference type="EMBL" id="NPHW01003831">
    <property type="protein sequence ID" value="OXV08910.1"/>
    <property type="molecule type" value="Genomic_DNA"/>
</dbReference>
<feature type="region of interest" description="Disordered" evidence="7">
    <location>
        <begin position="81"/>
        <end position="107"/>
    </location>
</feature>
<feature type="region of interest" description="Disordered" evidence="7">
    <location>
        <begin position="157"/>
        <end position="180"/>
    </location>
</feature>
<name>A0A232LXL3_9EURO</name>
<evidence type="ECO:0000256" key="8">
    <source>
        <dbReference type="SAM" id="Phobius"/>
    </source>
</evidence>
<protein>
    <recommendedName>
        <fullName evidence="11">ZIP metal ion transporter</fullName>
    </recommendedName>
</protein>
<evidence type="ECO:0000313" key="10">
    <source>
        <dbReference type="Proteomes" id="UP000243515"/>
    </source>
</evidence>
<keyword evidence="10" id="KW-1185">Reference proteome</keyword>
<keyword evidence="4 8" id="KW-1133">Transmembrane helix</keyword>
<sequence>MGVLVGTSLVVIIPEGIETLYSSAHYHGQKDVSSRTLDVRWSPHDVHPAGHNAIPRSNVPDVIMELAGPISVTANRDLRTRAEDVELPPPDANNEGLQKGGHDDQDQEGSLHAWIGVSLVSGFILMYLIDKLPAFAAPSKQQRPPYHISLDNLGMGLQRGSSTNRDGGLSDPGNSPTHSHGFATTTGLVIHAAADGIALGASSSNTNLSFIIFLALLIHKAPASFGLTSVLLKQGLSTRAARGHLLIFSLAAPVGALLTFTFAHTVGVGFGNDEAGTRWWTGMLLLFSAGTFLYVAMHTMQEYDPNSISHDSYVNGYTDSSQRSKKSMRDLIASVVGMILPLFLQIGHAH</sequence>
<feature type="transmembrane region" description="Helical" evidence="8">
    <location>
        <begin position="331"/>
        <end position="349"/>
    </location>
</feature>
<evidence type="ECO:0000256" key="1">
    <source>
        <dbReference type="ARBA" id="ARBA00004127"/>
    </source>
</evidence>
<comment type="caution">
    <text evidence="9">The sequence shown here is derived from an EMBL/GenBank/DDBJ whole genome shotgun (WGS) entry which is preliminary data.</text>
</comment>
<dbReference type="GO" id="GO:0000139">
    <property type="term" value="C:Golgi membrane"/>
    <property type="evidence" value="ECO:0007669"/>
    <property type="project" value="UniProtKB-SubCell"/>
</dbReference>
<evidence type="ECO:0000256" key="6">
    <source>
        <dbReference type="ARBA" id="ARBA00023136"/>
    </source>
</evidence>
<evidence type="ECO:0008006" key="11">
    <source>
        <dbReference type="Google" id="ProtNLM"/>
    </source>
</evidence>
<dbReference type="Proteomes" id="UP000243515">
    <property type="component" value="Unassembled WGS sequence"/>
</dbReference>
<dbReference type="InterPro" id="IPR003689">
    <property type="entry name" value="ZIP"/>
</dbReference>
<evidence type="ECO:0000256" key="7">
    <source>
        <dbReference type="SAM" id="MobiDB-lite"/>
    </source>
</evidence>
<evidence type="ECO:0000313" key="9">
    <source>
        <dbReference type="EMBL" id="OXV08910.1"/>
    </source>
</evidence>
<feature type="transmembrane region" description="Helical" evidence="8">
    <location>
        <begin position="244"/>
        <end position="267"/>
    </location>
</feature>
<dbReference type="OrthoDB" id="19859at2759"/>
<evidence type="ECO:0000256" key="4">
    <source>
        <dbReference type="ARBA" id="ARBA00022989"/>
    </source>
</evidence>
<dbReference type="PANTHER" id="PTHR16133">
    <property type="entry name" value="SOLUTE CARRIER FAMILY 39 ZINC TRANSPORTER , MEMBER 9-RELATED"/>
    <property type="match status" value="1"/>
</dbReference>
<reference evidence="9 10" key="1">
    <citation type="journal article" date="2015" name="Environ. Microbiol.">
        <title>Metagenome sequence of Elaphomyces granulatus from sporocarp tissue reveals Ascomycota ectomycorrhizal fingerprints of genome expansion and a Proteobacteria-rich microbiome.</title>
        <authorList>
            <person name="Quandt C.A."/>
            <person name="Kohler A."/>
            <person name="Hesse C.N."/>
            <person name="Sharpton T.J."/>
            <person name="Martin F."/>
            <person name="Spatafora J.W."/>
        </authorList>
    </citation>
    <scope>NUCLEOTIDE SEQUENCE [LARGE SCALE GENOMIC DNA]</scope>
    <source>
        <strain evidence="9 10">OSC145934</strain>
    </source>
</reference>
<keyword evidence="3 8" id="KW-0812">Transmembrane</keyword>
<dbReference type="GO" id="GO:0006829">
    <property type="term" value="P:zinc ion transport"/>
    <property type="evidence" value="ECO:0007669"/>
    <property type="project" value="InterPro"/>
</dbReference>
<proteinExistence type="predicted"/>
<feature type="transmembrane region" description="Helical" evidence="8">
    <location>
        <begin position="279"/>
        <end position="297"/>
    </location>
</feature>